<dbReference type="KEGG" id="euz:DVS28_a4605"/>
<keyword evidence="2" id="KW-0813">Transport</keyword>
<accession>A0A346Y469</accession>
<evidence type="ECO:0000313" key="8">
    <source>
        <dbReference type="EMBL" id="AXV09266.1"/>
    </source>
</evidence>
<feature type="domain" description="ABC transporter" evidence="7">
    <location>
        <begin position="609"/>
        <end position="837"/>
    </location>
</feature>
<dbReference type="SMART" id="SM00382">
    <property type="entry name" value="AAA"/>
    <property type="match status" value="1"/>
</dbReference>
<keyword evidence="3" id="KW-0547">Nucleotide-binding</keyword>
<dbReference type="InterPro" id="IPR027417">
    <property type="entry name" value="P-loop_NTPase"/>
</dbReference>
<dbReference type="RefSeq" id="WP_114593471.1">
    <property type="nucleotide sequence ID" value="NZ_CP031165.1"/>
</dbReference>
<dbReference type="SUPFAM" id="SSF53474">
    <property type="entry name" value="alpha/beta-Hydrolases"/>
    <property type="match status" value="1"/>
</dbReference>
<dbReference type="Pfam" id="PF08530">
    <property type="entry name" value="PepX_C"/>
    <property type="match status" value="1"/>
</dbReference>
<dbReference type="InterPro" id="IPR003593">
    <property type="entry name" value="AAA+_ATPase"/>
</dbReference>
<dbReference type="PANTHER" id="PTHR43335:SF4">
    <property type="entry name" value="ABC TRANSPORTER, ATP-BINDING PROTEIN"/>
    <property type="match status" value="1"/>
</dbReference>
<dbReference type="GO" id="GO:0016887">
    <property type="term" value="F:ATP hydrolysis activity"/>
    <property type="evidence" value="ECO:0007669"/>
    <property type="project" value="InterPro"/>
</dbReference>
<gene>
    <name evidence="8" type="ORF">DVS28_a4605</name>
</gene>
<dbReference type="SUPFAM" id="SSF52540">
    <property type="entry name" value="P-loop containing nucleoside triphosphate hydrolases"/>
    <property type="match status" value="1"/>
</dbReference>
<dbReference type="Gene3D" id="3.40.50.1820">
    <property type="entry name" value="alpha/beta hydrolase"/>
    <property type="match status" value="1"/>
</dbReference>
<dbReference type="PANTHER" id="PTHR43335">
    <property type="entry name" value="ABC TRANSPORTER, ATP-BINDING PROTEIN"/>
    <property type="match status" value="1"/>
</dbReference>
<sequence length="908" mass="93412">MRRALAGVAVLVLAVVGLVIAGRDTPVAEESLTVEVSSPAGDPSVTLDAGLYVADGVTLPAPALLLAHGFGSDRSSLDETARAWAREGHVVLTWSARGFGASGGTIGLNDPDREIADVSELVDLLVGRPEVQQDATGDPRVALAGGSYGGGAALMAGTTEPRLDAIVAVAAWHDLARALSPAATGGTGVLKEQWVSLLFTSALLGGIDEPAPSSIPAQATPAVPGLCGRFDPAICALYVEAARTGVLAPEDAALLTARSPAGRLADAAAPTLLVHAMDDTLFSLGQSLANAEELVTADVPFALRWVAGEHGGLPGPDSPAGREMAMWLDRWLAGEDDGVPPTFSWYDAVAGGDVTPEAEPGTVLGPTASTSWVLADGTLVPRSEVEDDRPEDSDGVAGSLVVAHPPGGLPAALSSLPGLGALAGLLPAIDVPGQSVSVETAALDDDLVLVGRPTLDLEITGLEQPAPSTADAPAPALLAKLYDVTPGGSATLLHSTVTPLRATVGRLEVPLEPVAHRFVAGNRLRLVLATTDQALSTGRDPSIVMADGSTLSLVLPVTTPPRTTTLPALVRVLVPVVLVVAAALLAALVLRRRDAHVAAAAARPDAPAVVIERLAKRYADGKVAVDGLDLVVERGQVFGLLGPNGAGKTTTMRMLLGLITPTEGTVEVLGHRMTPGHPVLHRVGVLVEGPGFAPYLSGRRNLETYWRVAGRDPAEADMDRALSVADLGDAIDRPVRTYSHGMTQRLAIAQSLLGGPDLLVLDEPTDGLDPEQIRGMRQLLARLGREGITVLVSSHLLAEVEQMCTHAAVVQHGRVLVSGPVAELRGASRSIVVRTDDHDRAATVLAAALDLDRIDVEGDGLVVHLGDDGRVTSPAVLAALVAAGIGVESLTPRGRLEDVFLDLTGGTP</sequence>
<keyword evidence="6" id="KW-1133">Transmembrane helix</keyword>
<dbReference type="AlphaFoldDB" id="A0A346Y469"/>
<dbReference type="Gene3D" id="3.40.50.300">
    <property type="entry name" value="P-loop containing nucleotide triphosphate hydrolases"/>
    <property type="match status" value="1"/>
</dbReference>
<evidence type="ECO:0000313" key="9">
    <source>
        <dbReference type="Proteomes" id="UP000264006"/>
    </source>
</evidence>
<evidence type="ECO:0000256" key="5">
    <source>
        <dbReference type="ARBA" id="ARBA00022840"/>
    </source>
</evidence>
<dbReference type="GO" id="GO:0005524">
    <property type="term" value="F:ATP binding"/>
    <property type="evidence" value="ECO:0007669"/>
    <property type="project" value="UniProtKB-KW"/>
</dbReference>
<dbReference type="InterPro" id="IPR000383">
    <property type="entry name" value="Xaa-Pro-like_dom"/>
</dbReference>
<keyword evidence="6" id="KW-0812">Transmembrane</keyword>
<protein>
    <submittedName>
        <fullName evidence="8">ABC transporter ATP-binding protein</fullName>
    </submittedName>
</protein>
<dbReference type="Pfam" id="PF00005">
    <property type="entry name" value="ABC_tran"/>
    <property type="match status" value="1"/>
</dbReference>
<keyword evidence="9" id="KW-1185">Reference proteome</keyword>
<evidence type="ECO:0000259" key="7">
    <source>
        <dbReference type="PROSITE" id="PS50893"/>
    </source>
</evidence>
<reference evidence="8 9" key="1">
    <citation type="submission" date="2018-09" db="EMBL/GenBank/DDBJ databases">
        <title>Complete genome sequence of Euzebya sp. DY32-46 isolated from seawater of Pacific Ocean.</title>
        <authorList>
            <person name="Xu L."/>
            <person name="Wu Y.-H."/>
            <person name="Xu X.-W."/>
        </authorList>
    </citation>
    <scope>NUCLEOTIDE SEQUENCE [LARGE SCALE GENOMIC DNA]</scope>
    <source>
        <strain evidence="8 9">DY32-46</strain>
    </source>
</reference>
<dbReference type="EMBL" id="CP031165">
    <property type="protein sequence ID" value="AXV09266.1"/>
    <property type="molecule type" value="Genomic_DNA"/>
</dbReference>
<dbReference type="SMART" id="SM00939">
    <property type="entry name" value="PepX_C"/>
    <property type="match status" value="1"/>
</dbReference>
<proteinExistence type="inferred from homology"/>
<evidence type="ECO:0000256" key="4">
    <source>
        <dbReference type="ARBA" id="ARBA00022801"/>
    </source>
</evidence>
<evidence type="ECO:0000256" key="3">
    <source>
        <dbReference type="ARBA" id="ARBA00022741"/>
    </source>
</evidence>
<dbReference type="Gene3D" id="2.60.120.260">
    <property type="entry name" value="Galactose-binding domain-like"/>
    <property type="match status" value="1"/>
</dbReference>
<keyword evidence="5 8" id="KW-0067">ATP-binding</keyword>
<name>A0A346Y469_9ACTN</name>
<organism evidence="8 9">
    <name type="scientific">Euzebya pacifica</name>
    <dbReference type="NCBI Taxonomy" id="1608957"/>
    <lineage>
        <taxon>Bacteria</taxon>
        <taxon>Bacillati</taxon>
        <taxon>Actinomycetota</taxon>
        <taxon>Nitriliruptoria</taxon>
        <taxon>Euzebyales</taxon>
    </lineage>
</organism>
<dbReference type="Pfam" id="PF02129">
    <property type="entry name" value="Peptidase_S15"/>
    <property type="match status" value="1"/>
</dbReference>
<evidence type="ECO:0000256" key="1">
    <source>
        <dbReference type="ARBA" id="ARBA00005417"/>
    </source>
</evidence>
<dbReference type="PROSITE" id="PS50893">
    <property type="entry name" value="ABC_TRANSPORTER_2"/>
    <property type="match status" value="1"/>
</dbReference>
<dbReference type="OrthoDB" id="9804819at2"/>
<feature type="transmembrane region" description="Helical" evidence="6">
    <location>
        <begin position="568"/>
        <end position="590"/>
    </location>
</feature>
<comment type="similarity">
    <text evidence="1">Belongs to the ABC transporter superfamily.</text>
</comment>
<evidence type="ECO:0000256" key="6">
    <source>
        <dbReference type="SAM" id="Phobius"/>
    </source>
</evidence>
<dbReference type="SUPFAM" id="SSF49785">
    <property type="entry name" value="Galactose-binding domain-like"/>
    <property type="match status" value="1"/>
</dbReference>
<dbReference type="InterPro" id="IPR003439">
    <property type="entry name" value="ABC_transporter-like_ATP-bd"/>
</dbReference>
<dbReference type="GO" id="GO:0008239">
    <property type="term" value="F:dipeptidyl-peptidase activity"/>
    <property type="evidence" value="ECO:0007669"/>
    <property type="project" value="InterPro"/>
</dbReference>
<keyword evidence="4" id="KW-0378">Hydrolase</keyword>
<dbReference type="InterPro" id="IPR029058">
    <property type="entry name" value="AB_hydrolase_fold"/>
</dbReference>
<dbReference type="InterPro" id="IPR008979">
    <property type="entry name" value="Galactose-bd-like_sf"/>
</dbReference>
<evidence type="ECO:0000256" key="2">
    <source>
        <dbReference type="ARBA" id="ARBA00022448"/>
    </source>
</evidence>
<keyword evidence="6" id="KW-0472">Membrane</keyword>
<dbReference type="Proteomes" id="UP000264006">
    <property type="component" value="Chromosome"/>
</dbReference>
<dbReference type="InterPro" id="IPR013736">
    <property type="entry name" value="Xaa-Pro_dipept_C"/>
</dbReference>